<evidence type="ECO:0000313" key="1">
    <source>
        <dbReference type="EMBL" id="KAG1553950.1"/>
    </source>
</evidence>
<gene>
    <name evidence="1" type="ORF">G6F51_000282</name>
</gene>
<evidence type="ECO:0000313" key="2">
    <source>
        <dbReference type="Proteomes" id="UP000717996"/>
    </source>
</evidence>
<evidence type="ECO:0008006" key="3">
    <source>
        <dbReference type="Google" id="ProtNLM"/>
    </source>
</evidence>
<comment type="caution">
    <text evidence="1">The sequence shown here is derived from an EMBL/GenBank/DDBJ whole genome shotgun (WGS) entry which is preliminary data.</text>
</comment>
<dbReference type="Proteomes" id="UP000717996">
    <property type="component" value="Unassembled WGS sequence"/>
</dbReference>
<protein>
    <recommendedName>
        <fullName evidence="3">Reverse transcriptase domain-containing protein</fullName>
    </recommendedName>
</protein>
<reference evidence="1" key="1">
    <citation type="journal article" date="2020" name="Microb. Genom.">
        <title>Genetic diversity of clinical and environmental Mucorales isolates obtained from an investigation of mucormycosis cases among solid organ transplant recipients.</title>
        <authorList>
            <person name="Nguyen M.H."/>
            <person name="Kaul D."/>
            <person name="Muto C."/>
            <person name="Cheng S.J."/>
            <person name="Richter R.A."/>
            <person name="Bruno V.M."/>
            <person name="Liu G."/>
            <person name="Beyhan S."/>
            <person name="Sundermann A.J."/>
            <person name="Mounaud S."/>
            <person name="Pasculle A.W."/>
            <person name="Nierman W.C."/>
            <person name="Driscoll E."/>
            <person name="Cumbie R."/>
            <person name="Clancy C.J."/>
            <person name="Dupont C.L."/>
        </authorList>
    </citation>
    <scope>NUCLEOTIDE SEQUENCE</scope>
    <source>
        <strain evidence="1">GL16</strain>
    </source>
</reference>
<name>A0A9P6YPK3_RHIOR</name>
<organism evidence="1 2">
    <name type="scientific">Rhizopus oryzae</name>
    <name type="common">Mucormycosis agent</name>
    <name type="synonym">Rhizopus arrhizus var. delemar</name>
    <dbReference type="NCBI Taxonomy" id="64495"/>
    <lineage>
        <taxon>Eukaryota</taxon>
        <taxon>Fungi</taxon>
        <taxon>Fungi incertae sedis</taxon>
        <taxon>Mucoromycota</taxon>
        <taxon>Mucoromycotina</taxon>
        <taxon>Mucoromycetes</taxon>
        <taxon>Mucorales</taxon>
        <taxon>Mucorineae</taxon>
        <taxon>Rhizopodaceae</taxon>
        <taxon>Rhizopus</taxon>
    </lineage>
</organism>
<sequence length="163" mass="18785">MPIGFSSLQELANHPLPAEEIDSLLSTFSKERKRLICPNCNQQDHFRRHDSTKPDPPHFLFRCNKLPIHKKGTLADPGNFRLNSLTSIFRKTLELCLQNDIQFYNPPIDIVQSGFRECRGSLDQDVCLAEIGQILCIHHKVKPTLVFFDIKPAYDTVDRNLVW</sequence>
<proteinExistence type="predicted"/>
<dbReference type="AlphaFoldDB" id="A0A9P6YPK3"/>
<dbReference type="OrthoDB" id="2207231at2759"/>
<dbReference type="EMBL" id="JAANIT010000014">
    <property type="protein sequence ID" value="KAG1553950.1"/>
    <property type="molecule type" value="Genomic_DNA"/>
</dbReference>
<accession>A0A9P6YPK3</accession>